<evidence type="ECO:0000256" key="9">
    <source>
        <dbReference type="SAM" id="MobiDB-lite"/>
    </source>
</evidence>
<dbReference type="Gene3D" id="3.20.20.80">
    <property type="entry name" value="Glycosidases"/>
    <property type="match status" value="1"/>
</dbReference>
<dbReference type="CDD" id="cd06563">
    <property type="entry name" value="GH20_chitobiase-like"/>
    <property type="match status" value="1"/>
</dbReference>
<evidence type="ECO:0000256" key="7">
    <source>
        <dbReference type="ARBA" id="ARBA00033000"/>
    </source>
</evidence>
<comment type="similarity">
    <text evidence="2">Belongs to the glycosyl hydrolase 20 family.</text>
</comment>
<dbReference type="InterPro" id="IPR017853">
    <property type="entry name" value="GH"/>
</dbReference>
<sequence>MKYDCQIVGDELLCAITSDQDLAAPVFCFSGMAPLEPVRGGTLIKSVGSYTEVQLPDLAKGKEHKATIKYQAGYKPANRAWKPLGPYLRVGGDIIELPPTEAGRRVPPRTEHSELEGLPLAPQPETWAPSEGVLEADGFAFEDDALSAVSALAQRQGMLFKGTMPIIIETGELETDAYEIEFTPQGVRIIANSYGGRFYAGITLLTLLQQGPIPCGRITDSPRFAWRGQHLDTARHYYEPDTILSLLDLMAILKLNRFHWHFADDEAFRLEVACLPDLWQKTALRGDGQTMPGLFSGAPVQGGSYSIETAKQIIARAKELNIEILPEIETPAHALCITTLYPETLDSTDNGAERSVQGYERNAMNPAMPKTWDIVEALITEIAEIFPFGHIHLGCDELAEDTWMSSPKARALMEQHDLQTTMDLQGWTMYRFAAFARSKSLRPAAWEEAAQGKNGGIGHDAILFSWTGQGPGLEAARAGYDVVMTPAQQVYLDMAHTSDPDDWGASWAAFVDLPDTINWDPVPDADLSDRIIGVQGTFWSEFTTQDDQIWPMLMPRMLGVAAMCWERDKPSIETVAALAGYYSVSSSGEIEISAT</sequence>
<feature type="region of interest" description="Disordered" evidence="9">
    <location>
        <begin position="99"/>
        <end position="124"/>
    </location>
</feature>
<keyword evidence="5" id="KW-0326">Glycosidase</keyword>
<dbReference type="Gene3D" id="3.30.379.10">
    <property type="entry name" value="Chitobiase/beta-hexosaminidase domain 2-like"/>
    <property type="match status" value="1"/>
</dbReference>
<evidence type="ECO:0000313" key="13">
    <source>
        <dbReference type="Proteomes" id="UP000184074"/>
    </source>
</evidence>
<feature type="domain" description="Glycoside hydrolase family 20 catalytic" evidence="10">
    <location>
        <begin position="224"/>
        <end position="566"/>
    </location>
</feature>
<comment type="catalytic activity">
    <reaction evidence="1">
        <text>Hydrolysis of terminal non-reducing N-acetyl-D-hexosamine residues in N-acetyl-beta-D-hexosaminides.</text>
        <dbReference type="EC" id="3.2.1.52"/>
    </reaction>
</comment>
<dbReference type="GO" id="GO:0030203">
    <property type="term" value="P:glycosaminoglycan metabolic process"/>
    <property type="evidence" value="ECO:0007669"/>
    <property type="project" value="TreeGrafter"/>
</dbReference>
<dbReference type="GO" id="GO:0016020">
    <property type="term" value="C:membrane"/>
    <property type="evidence" value="ECO:0007669"/>
    <property type="project" value="TreeGrafter"/>
</dbReference>
<evidence type="ECO:0000259" key="11">
    <source>
        <dbReference type="Pfam" id="PF02838"/>
    </source>
</evidence>
<dbReference type="InterPro" id="IPR025705">
    <property type="entry name" value="Beta_hexosaminidase_sua/sub"/>
</dbReference>
<dbReference type="GO" id="GO:0004563">
    <property type="term" value="F:beta-N-acetylhexosaminidase activity"/>
    <property type="evidence" value="ECO:0007669"/>
    <property type="project" value="UniProtKB-EC"/>
</dbReference>
<feature type="active site" description="Proton donor" evidence="8">
    <location>
        <position position="397"/>
    </location>
</feature>
<feature type="compositionally biased region" description="Basic and acidic residues" evidence="9">
    <location>
        <begin position="102"/>
        <end position="115"/>
    </location>
</feature>
<evidence type="ECO:0000259" key="10">
    <source>
        <dbReference type="Pfam" id="PF00728"/>
    </source>
</evidence>
<keyword evidence="4" id="KW-0378">Hydrolase</keyword>
<dbReference type="SUPFAM" id="SSF55545">
    <property type="entry name" value="beta-N-acetylhexosaminidase-like domain"/>
    <property type="match status" value="1"/>
</dbReference>
<dbReference type="STRING" id="1508389.SAMN05444003_3235"/>
<dbReference type="Proteomes" id="UP000184074">
    <property type="component" value="Unassembled WGS sequence"/>
</dbReference>
<evidence type="ECO:0000256" key="4">
    <source>
        <dbReference type="ARBA" id="ARBA00022801"/>
    </source>
</evidence>
<dbReference type="AlphaFoldDB" id="A0A1M5T4Z1"/>
<dbReference type="EC" id="3.2.1.52" evidence="3"/>
<dbReference type="RefSeq" id="WP_072902890.1">
    <property type="nucleotide sequence ID" value="NZ_FQXB01000008.1"/>
</dbReference>
<dbReference type="Pfam" id="PF02838">
    <property type="entry name" value="Glyco_hydro_20b"/>
    <property type="match status" value="1"/>
</dbReference>
<evidence type="ECO:0000256" key="2">
    <source>
        <dbReference type="ARBA" id="ARBA00006285"/>
    </source>
</evidence>
<organism evidence="12 13">
    <name type="scientific">Cognatiyoonia sediminum</name>
    <dbReference type="NCBI Taxonomy" id="1508389"/>
    <lineage>
        <taxon>Bacteria</taxon>
        <taxon>Pseudomonadati</taxon>
        <taxon>Pseudomonadota</taxon>
        <taxon>Alphaproteobacteria</taxon>
        <taxon>Rhodobacterales</taxon>
        <taxon>Paracoccaceae</taxon>
        <taxon>Cognatiyoonia</taxon>
    </lineage>
</organism>
<dbReference type="SUPFAM" id="SSF51445">
    <property type="entry name" value="(Trans)glycosidases"/>
    <property type="match status" value="1"/>
</dbReference>
<evidence type="ECO:0000256" key="5">
    <source>
        <dbReference type="ARBA" id="ARBA00023295"/>
    </source>
</evidence>
<dbReference type="PANTHER" id="PTHR22600">
    <property type="entry name" value="BETA-HEXOSAMINIDASE"/>
    <property type="match status" value="1"/>
</dbReference>
<dbReference type="OrthoDB" id="9763537at2"/>
<proteinExistence type="inferred from homology"/>
<keyword evidence="13" id="KW-1185">Reference proteome</keyword>
<gene>
    <name evidence="12" type="ORF">SAMN05444003_3235</name>
</gene>
<dbReference type="GO" id="GO:0005975">
    <property type="term" value="P:carbohydrate metabolic process"/>
    <property type="evidence" value="ECO:0007669"/>
    <property type="project" value="InterPro"/>
</dbReference>
<evidence type="ECO:0000256" key="8">
    <source>
        <dbReference type="PIRSR" id="PIRSR625705-1"/>
    </source>
</evidence>
<dbReference type="InterPro" id="IPR029018">
    <property type="entry name" value="Hex-like_dom2"/>
</dbReference>
<feature type="domain" description="Beta-hexosaminidase bacterial type N-terminal" evidence="11">
    <location>
        <begin position="170"/>
        <end position="220"/>
    </location>
</feature>
<reference evidence="12 13" key="1">
    <citation type="submission" date="2016-11" db="EMBL/GenBank/DDBJ databases">
        <authorList>
            <person name="Jaros S."/>
            <person name="Januszkiewicz K."/>
            <person name="Wedrychowicz H."/>
        </authorList>
    </citation>
    <scope>NUCLEOTIDE SEQUENCE [LARGE SCALE GENOMIC DNA]</scope>
    <source>
        <strain evidence="12 13">DSM 28715</strain>
    </source>
</reference>
<dbReference type="EMBL" id="FQXB01000008">
    <property type="protein sequence ID" value="SHH45660.1"/>
    <property type="molecule type" value="Genomic_DNA"/>
</dbReference>
<accession>A0A1M5T4Z1</accession>
<dbReference type="Pfam" id="PF00728">
    <property type="entry name" value="Glyco_hydro_20"/>
    <property type="match status" value="1"/>
</dbReference>
<dbReference type="PANTHER" id="PTHR22600:SF57">
    <property type="entry name" value="BETA-N-ACETYLHEXOSAMINIDASE"/>
    <property type="match status" value="1"/>
</dbReference>
<dbReference type="PRINTS" id="PR00738">
    <property type="entry name" value="GLHYDRLASE20"/>
</dbReference>
<evidence type="ECO:0000256" key="6">
    <source>
        <dbReference type="ARBA" id="ARBA00030512"/>
    </source>
</evidence>
<name>A0A1M5T4Z1_9RHOB</name>
<dbReference type="InterPro" id="IPR015883">
    <property type="entry name" value="Glyco_hydro_20_cat"/>
</dbReference>
<dbReference type="InterPro" id="IPR015882">
    <property type="entry name" value="HEX_bac_N"/>
</dbReference>
<evidence type="ECO:0000256" key="3">
    <source>
        <dbReference type="ARBA" id="ARBA00012663"/>
    </source>
</evidence>
<evidence type="ECO:0000313" key="12">
    <source>
        <dbReference type="EMBL" id="SHH45660.1"/>
    </source>
</evidence>
<evidence type="ECO:0000256" key="1">
    <source>
        <dbReference type="ARBA" id="ARBA00001231"/>
    </source>
</evidence>
<protein>
    <recommendedName>
        <fullName evidence="3">beta-N-acetylhexosaminidase</fullName>
        <ecNumber evidence="3">3.2.1.52</ecNumber>
    </recommendedName>
    <alternativeName>
        <fullName evidence="6">Beta-N-acetylhexosaminidase</fullName>
    </alternativeName>
    <alternativeName>
        <fullName evidence="7">N-acetyl-beta-glucosaminidase</fullName>
    </alternativeName>
</protein>